<reference evidence="3 4" key="1">
    <citation type="submission" date="2017-08" db="EMBL/GenBank/DDBJ databases">
        <title>Infants hospitalized years apart are colonized by the same room-sourced microbial strains.</title>
        <authorList>
            <person name="Brooks B."/>
            <person name="Olm M.R."/>
            <person name="Firek B.A."/>
            <person name="Baker R."/>
            <person name="Thomas B.C."/>
            <person name="Morowitz M.J."/>
            <person name="Banfield J.F."/>
        </authorList>
    </citation>
    <scope>NUCLEOTIDE SEQUENCE [LARGE SCALE GENOMIC DNA]</scope>
    <source>
        <strain evidence="3">S2_003_000_R2_14</strain>
    </source>
</reference>
<dbReference type="InterPro" id="IPR003594">
    <property type="entry name" value="HATPase_dom"/>
</dbReference>
<comment type="caution">
    <text evidence="3">The sequence shown here is derived from an EMBL/GenBank/DDBJ whole genome shotgun (WGS) entry which is preliminary data.</text>
</comment>
<protein>
    <recommendedName>
        <fullName evidence="2">Histidine kinase/HSP90-like ATPase domain-containing protein</fullName>
    </recommendedName>
</protein>
<dbReference type="PANTHER" id="PTHR35526:SF3">
    <property type="entry name" value="ANTI-SIGMA-F FACTOR RSBW"/>
    <property type="match status" value="1"/>
</dbReference>
<dbReference type="PANTHER" id="PTHR35526">
    <property type="entry name" value="ANTI-SIGMA-F FACTOR RSBW-RELATED"/>
    <property type="match status" value="1"/>
</dbReference>
<sequence length="165" mass="17008">MTARAARVARSRPLEVPVLSTSGAVRTRVDVLGFCAEVRRVAADCGLDALRAGELSLVVAELGTNAVLHAHGGVLEVRVSPSGWSVVVTDEGPGFSTAVLNDAGKSDRLGARGVREPADGHRSFGSGLAAVRRLSSFVTLSNDGPGARVVAERHFNDATPLGALS</sequence>
<evidence type="ECO:0000313" key="4">
    <source>
        <dbReference type="Proteomes" id="UP000249061"/>
    </source>
</evidence>
<keyword evidence="1" id="KW-0808">Transferase</keyword>
<evidence type="ECO:0000259" key="2">
    <source>
        <dbReference type="Pfam" id="PF13581"/>
    </source>
</evidence>
<dbReference type="InterPro" id="IPR036890">
    <property type="entry name" value="HATPase_C_sf"/>
</dbReference>
<organism evidence="3 4">
    <name type="scientific">Archangium gephyra</name>
    <dbReference type="NCBI Taxonomy" id="48"/>
    <lineage>
        <taxon>Bacteria</taxon>
        <taxon>Pseudomonadati</taxon>
        <taxon>Myxococcota</taxon>
        <taxon>Myxococcia</taxon>
        <taxon>Myxococcales</taxon>
        <taxon>Cystobacterineae</taxon>
        <taxon>Archangiaceae</taxon>
        <taxon>Archangium</taxon>
    </lineage>
</organism>
<gene>
    <name evidence="3" type="ORF">DI536_37115</name>
</gene>
<proteinExistence type="predicted"/>
<dbReference type="Proteomes" id="UP000249061">
    <property type="component" value="Unassembled WGS sequence"/>
</dbReference>
<keyword evidence="1" id="KW-0723">Serine/threonine-protein kinase</keyword>
<dbReference type="EMBL" id="QFQP01000211">
    <property type="protein sequence ID" value="PZR02299.1"/>
    <property type="molecule type" value="Genomic_DNA"/>
</dbReference>
<dbReference type="Gene3D" id="3.30.565.10">
    <property type="entry name" value="Histidine kinase-like ATPase, C-terminal domain"/>
    <property type="match status" value="1"/>
</dbReference>
<dbReference type="CDD" id="cd16936">
    <property type="entry name" value="HATPase_RsbW-like"/>
    <property type="match status" value="1"/>
</dbReference>
<evidence type="ECO:0000313" key="3">
    <source>
        <dbReference type="EMBL" id="PZR02299.1"/>
    </source>
</evidence>
<keyword evidence="1" id="KW-0418">Kinase</keyword>
<dbReference type="AlphaFoldDB" id="A0A2W5SGQ2"/>
<evidence type="ECO:0000256" key="1">
    <source>
        <dbReference type="ARBA" id="ARBA00022527"/>
    </source>
</evidence>
<accession>A0A2W5SGQ2</accession>
<feature type="domain" description="Histidine kinase/HSP90-like ATPase" evidence="2">
    <location>
        <begin position="34"/>
        <end position="149"/>
    </location>
</feature>
<dbReference type="InterPro" id="IPR050267">
    <property type="entry name" value="Anti-sigma-factor_SerPK"/>
</dbReference>
<dbReference type="Pfam" id="PF13581">
    <property type="entry name" value="HATPase_c_2"/>
    <property type="match status" value="1"/>
</dbReference>
<dbReference type="GO" id="GO:0004674">
    <property type="term" value="F:protein serine/threonine kinase activity"/>
    <property type="evidence" value="ECO:0007669"/>
    <property type="project" value="UniProtKB-KW"/>
</dbReference>
<dbReference type="SUPFAM" id="SSF55874">
    <property type="entry name" value="ATPase domain of HSP90 chaperone/DNA topoisomerase II/histidine kinase"/>
    <property type="match status" value="1"/>
</dbReference>
<name>A0A2W5SGQ2_9BACT</name>